<evidence type="ECO:0000256" key="1">
    <source>
        <dbReference type="SAM" id="MobiDB-lite"/>
    </source>
</evidence>
<feature type="domain" description="Ig-like" evidence="4">
    <location>
        <begin position="152"/>
        <end position="227"/>
    </location>
</feature>
<name>A0A4W6BW82_LATCA</name>
<feature type="signal peptide" evidence="3">
    <location>
        <begin position="1"/>
        <end position="21"/>
    </location>
</feature>
<dbReference type="InterPro" id="IPR003599">
    <property type="entry name" value="Ig_sub"/>
</dbReference>
<dbReference type="SUPFAM" id="SSF48726">
    <property type="entry name" value="Immunoglobulin"/>
    <property type="match status" value="2"/>
</dbReference>
<dbReference type="InterPro" id="IPR007110">
    <property type="entry name" value="Ig-like_dom"/>
</dbReference>
<reference evidence="6" key="1">
    <citation type="submission" date="2015-09" db="EMBL/GenBank/DDBJ databases">
        <authorList>
            <person name="Sai Rama Sridatta P."/>
        </authorList>
    </citation>
    <scope>NUCLEOTIDE SEQUENCE [LARGE SCALE GENOMIC DNA]</scope>
</reference>
<keyword evidence="2" id="KW-0812">Transmembrane</keyword>
<keyword evidence="2" id="KW-1133">Transmembrane helix</keyword>
<evidence type="ECO:0000259" key="4">
    <source>
        <dbReference type="PROSITE" id="PS50835"/>
    </source>
</evidence>
<dbReference type="PANTHER" id="PTHR46013">
    <property type="entry name" value="VASCULAR CELL ADHESION MOLECULE 1"/>
    <property type="match status" value="1"/>
</dbReference>
<dbReference type="InterPro" id="IPR036179">
    <property type="entry name" value="Ig-like_dom_sf"/>
</dbReference>
<keyword evidence="6" id="KW-1185">Reference proteome</keyword>
<accession>A0A4W6BW82</accession>
<keyword evidence="3" id="KW-0732">Signal</keyword>
<evidence type="ECO:0000313" key="6">
    <source>
        <dbReference type="Proteomes" id="UP000314980"/>
    </source>
</evidence>
<proteinExistence type="predicted"/>
<evidence type="ECO:0000256" key="3">
    <source>
        <dbReference type="SAM" id="SignalP"/>
    </source>
</evidence>
<evidence type="ECO:0000256" key="2">
    <source>
        <dbReference type="SAM" id="Phobius"/>
    </source>
</evidence>
<protein>
    <recommendedName>
        <fullName evidence="4">Ig-like domain-containing protein</fullName>
    </recommendedName>
</protein>
<dbReference type="GeneTree" id="ENSGT00960000186737"/>
<keyword evidence="2" id="KW-0472">Membrane</keyword>
<dbReference type="InParanoid" id="A0A4W6BW82"/>
<dbReference type="PROSITE" id="PS50835">
    <property type="entry name" value="IG_LIKE"/>
    <property type="match status" value="1"/>
</dbReference>
<reference evidence="5" key="3">
    <citation type="submission" date="2025-09" db="UniProtKB">
        <authorList>
            <consortium name="Ensembl"/>
        </authorList>
    </citation>
    <scope>IDENTIFICATION</scope>
</reference>
<dbReference type="AlphaFoldDB" id="A0A4W6BW82"/>
<feature type="region of interest" description="Disordered" evidence="1">
    <location>
        <begin position="278"/>
        <end position="312"/>
    </location>
</feature>
<feature type="region of interest" description="Disordered" evidence="1">
    <location>
        <begin position="378"/>
        <end position="410"/>
    </location>
</feature>
<dbReference type="SMART" id="SM00409">
    <property type="entry name" value="IG"/>
    <property type="match status" value="2"/>
</dbReference>
<organism evidence="5 6">
    <name type="scientific">Lates calcarifer</name>
    <name type="common">Barramundi</name>
    <name type="synonym">Holocentrus calcarifer</name>
    <dbReference type="NCBI Taxonomy" id="8187"/>
    <lineage>
        <taxon>Eukaryota</taxon>
        <taxon>Metazoa</taxon>
        <taxon>Chordata</taxon>
        <taxon>Craniata</taxon>
        <taxon>Vertebrata</taxon>
        <taxon>Euteleostomi</taxon>
        <taxon>Actinopterygii</taxon>
        <taxon>Neopterygii</taxon>
        <taxon>Teleostei</taxon>
        <taxon>Neoteleostei</taxon>
        <taxon>Acanthomorphata</taxon>
        <taxon>Carangaria</taxon>
        <taxon>Carangaria incertae sedis</taxon>
        <taxon>Centropomidae</taxon>
        <taxon>Lates</taxon>
    </lineage>
</organism>
<feature type="chain" id="PRO_5021489055" description="Ig-like domain-containing protein" evidence="3">
    <location>
        <begin position="22"/>
        <end position="410"/>
    </location>
</feature>
<feature type="compositionally biased region" description="Basic and acidic residues" evidence="1">
    <location>
        <begin position="302"/>
        <end position="312"/>
    </location>
</feature>
<sequence length="410" mass="46121">MAVWDKKILWSFMILLTGAVGQPYTYPGNVTVNYPGPVCSVKGSTVTLHCTFTPHKSFIKDGREYPLRIIRVVWCKNHEICHGSTPSVYDSESDTNNPRYQYLGDKKGNCTLQIRDIQREDNAKFRFRMEVNYTVGHYTKQSGVEVTVIDDPQMTIISSRNQSLIREGQTETLLCISSCSFHQLEVTWFRDDHALSESGPALQLGPLTAEDSGNYTCGLKTNSKTRSRLYELRVEAAEEGESDKVSLIVGVVFGVLLALGALILGFFIFKRKQEADKDQRNVGGDVGQKSPDNLYSNILPHAEPDRLSHPQETGRDVEEISYAAVQFKHKNQARTHIEPETPVKVRLCLYERGEPLYVLLLTLRLIFPHQPDFMRSVRGAGPDQPAQEPRSKCLLSTPITQNPAGTEFKV</sequence>
<dbReference type="InterPro" id="IPR013783">
    <property type="entry name" value="Ig-like_fold"/>
</dbReference>
<dbReference type="Ensembl" id="ENSLCAT00010003770.1">
    <property type="protein sequence ID" value="ENSLCAP00010003669.1"/>
    <property type="gene ID" value="ENSLCAG00010001898.1"/>
</dbReference>
<dbReference type="Gene3D" id="2.60.40.10">
    <property type="entry name" value="Immunoglobulins"/>
    <property type="match status" value="2"/>
</dbReference>
<feature type="transmembrane region" description="Helical" evidence="2">
    <location>
        <begin position="247"/>
        <end position="269"/>
    </location>
</feature>
<dbReference type="PANTHER" id="PTHR46013:SF4">
    <property type="entry name" value="B-CELL RECEPTOR CD22-RELATED"/>
    <property type="match status" value="1"/>
</dbReference>
<reference evidence="5" key="2">
    <citation type="submission" date="2025-08" db="UniProtKB">
        <authorList>
            <consortium name="Ensembl"/>
        </authorList>
    </citation>
    <scope>IDENTIFICATION</scope>
</reference>
<dbReference type="Proteomes" id="UP000314980">
    <property type="component" value="Unassembled WGS sequence"/>
</dbReference>
<evidence type="ECO:0000313" key="5">
    <source>
        <dbReference type="Ensembl" id="ENSLCAP00010003669.1"/>
    </source>
</evidence>